<name>A0A090E3W1_MESPL</name>
<evidence type="ECO:0000313" key="3">
    <source>
        <dbReference type="Proteomes" id="UP000045285"/>
    </source>
</evidence>
<reference evidence="3" key="1">
    <citation type="submission" date="2014-08" db="EMBL/GenBank/DDBJ databases">
        <authorList>
            <person name="Moulin L."/>
        </authorList>
    </citation>
    <scope>NUCLEOTIDE SEQUENCE [LARGE SCALE GENOMIC DNA]</scope>
</reference>
<evidence type="ECO:0000313" key="2">
    <source>
        <dbReference type="EMBL" id="CDX21528.1"/>
    </source>
</evidence>
<accession>A0A090E3W1</accession>
<dbReference type="GO" id="GO:0009307">
    <property type="term" value="P:DNA restriction-modification system"/>
    <property type="evidence" value="ECO:0007669"/>
    <property type="project" value="InterPro"/>
</dbReference>
<organism evidence="2 3">
    <name type="scientific">Mesorhizobium plurifarium</name>
    <dbReference type="NCBI Taxonomy" id="69974"/>
    <lineage>
        <taxon>Bacteria</taxon>
        <taxon>Pseudomonadati</taxon>
        <taxon>Pseudomonadota</taxon>
        <taxon>Alphaproteobacteria</taxon>
        <taxon>Hyphomicrobiales</taxon>
        <taxon>Phyllobacteriaceae</taxon>
        <taxon>Mesorhizobium</taxon>
    </lineage>
</organism>
<proteinExistence type="predicted"/>
<dbReference type="GO" id="GO:0003677">
    <property type="term" value="F:DNA binding"/>
    <property type="evidence" value="ECO:0007669"/>
    <property type="project" value="InterPro"/>
</dbReference>
<protein>
    <recommendedName>
        <fullName evidence="1">Restriction endonuclease type IV Mrr domain-containing protein</fullName>
    </recommendedName>
</protein>
<dbReference type="SUPFAM" id="SSF52980">
    <property type="entry name" value="Restriction endonuclease-like"/>
    <property type="match status" value="1"/>
</dbReference>
<dbReference type="Pfam" id="PF04471">
    <property type="entry name" value="Mrr_cat"/>
    <property type="match status" value="1"/>
</dbReference>
<dbReference type="InterPro" id="IPR011335">
    <property type="entry name" value="Restrct_endonuc-II-like"/>
</dbReference>
<dbReference type="AlphaFoldDB" id="A0A090E3W1"/>
<dbReference type="Proteomes" id="UP000045285">
    <property type="component" value="Unassembled WGS sequence"/>
</dbReference>
<gene>
    <name evidence="2" type="ORF">MPL3356_380013</name>
</gene>
<feature type="domain" description="Restriction endonuclease type IV Mrr" evidence="1">
    <location>
        <begin position="15"/>
        <end position="130"/>
    </location>
</feature>
<sequence length="257" mass="28899">MYSGAITVKDVWEDWKLYERLVARLMANQLSTEFCVTPNASILGAITGIKRQIDVLIETRHDTDNTRRIIVDAKRRKRKIDVNDVEAFRGMMEDVAATHGYLVCPHGHTPAAEKRAQTAVSIRLLPLGRLEDFDPRTWPRCTRPKCKNGRVFWDGYPEVSLALVAPDGTPTRLAFVHSVGKCDRCKAFHVSCATCRQILCVPEGGYDDIGHQCSCRLPWFWLTSVEEDERGAQSAELHLVMGTGEIRTATRRSISTA</sequence>
<keyword evidence="3" id="KW-1185">Reference proteome</keyword>
<dbReference type="InterPro" id="IPR007560">
    <property type="entry name" value="Restrct_endonuc_IV_Mrr"/>
</dbReference>
<dbReference type="GO" id="GO:0004519">
    <property type="term" value="F:endonuclease activity"/>
    <property type="evidence" value="ECO:0007669"/>
    <property type="project" value="InterPro"/>
</dbReference>
<evidence type="ECO:0000259" key="1">
    <source>
        <dbReference type="Pfam" id="PF04471"/>
    </source>
</evidence>
<dbReference type="EMBL" id="CCMZ01000032">
    <property type="protein sequence ID" value="CDX21528.1"/>
    <property type="molecule type" value="Genomic_DNA"/>
</dbReference>